<dbReference type="InterPro" id="IPR006218">
    <property type="entry name" value="DAHP1/KDSA"/>
</dbReference>
<dbReference type="EC" id="2.5.1.54" evidence="5"/>
<evidence type="ECO:0000313" key="5">
    <source>
        <dbReference type="EMBL" id="MRI84465.1"/>
    </source>
</evidence>
<accession>A0A6I2GLM1</accession>
<gene>
    <name evidence="5" type="primary">aroF</name>
    <name evidence="6" type="ORF">GF867_06375</name>
    <name evidence="5" type="ORF">GIY09_00940</name>
    <name evidence="4" type="ORF">GIY11_09370</name>
</gene>
<name>A0A6I2GLM1_9LACT</name>
<dbReference type="GO" id="GO:0016832">
    <property type="term" value="F:aldehyde-lyase activity"/>
    <property type="evidence" value="ECO:0007669"/>
    <property type="project" value="InterPro"/>
</dbReference>
<dbReference type="Pfam" id="PF18152">
    <property type="entry name" value="DAHP_snth_FXD"/>
    <property type="match status" value="1"/>
</dbReference>
<dbReference type="GO" id="GO:0009073">
    <property type="term" value="P:aromatic amino acid family biosynthetic process"/>
    <property type="evidence" value="ECO:0007669"/>
    <property type="project" value="InterPro"/>
</dbReference>
<dbReference type="PANTHER" id="PTHR43018:SF3">
    <property type="entry name" value="CARBOXYSOME FORMATION PROTEIN"/>
    <property type="match status" value="1"/>
</dbReference>
<keyword evidence="7" id="KW-1185">Reference proteome</keyword>
<dbReference type="GO" id="GO:0003849">
    <property type="term" value="F:3-deoxy-7-phosphoheptulonate synthase activity"/>
    <property type="evidence" value="ECO:0007669"/>
    <property type="project" value="UniProtKB-EC"/>
</dbReference>
<dbReference type="NCBIfam" id="NF006421">
    <property type="entry name" value="PRK08673.1"/>
    <property type="match status" value="1"/>
</dbReference>
<dbReference type="Gene3D" id="3.30.70.1140">
    <property type="entry name" value="Phospho-2-dehydro-3-deoxyheptonate aldolase, domain 1"/>
    <property type="match status" value="1"/>
</dbReference>
<dbReference type="EMBL" id="WJQS01000001">
    <property type="protein sequence ID" value="MRI84465.1"/>
    <property type="molecule type" value="Genomic_DNA"/>
</dbReference>
<dbReference type="Proteomes" id="UP000469870">
    <property type="component" value="Unassembled WGS sequence"/>
</dbReference>
<sequence>MIIVMKRNSTAQDVKDVVAGIKAAGLNPGIIEGQERNVIGVTGDTAKIDIRTIRADHRVAEVLRVSEPYKLANRAFHPENSQIQVGTELIGGERLAIMAGPCSVENEDQIVNLAKRMKAAGANFIRGGAFKPRTSPYSFQGLELEGLRLLELAKRETGMPIVSELMSSDYLDEFVKRVDMIQIGARNMQNFDLLKAVGKTQTPILLKRGLSATYKEWLMSAEYIMSEGNQNVVLCERGIRTFETETRNTLDIQAVPVMKKKTHLPIIIDASHAGGQAYLVPAGAKAGVAAGADGLMIETHEDPANAWSDGEQCLTPDEFDKLMDQIRILAQVEGRTIAPKLARI</sequence>
<dbReference type="Proteomes" id="UP000430975">
    <property type="component" value="Unassembled WGS sequence"/>
</dbReference>
<evidence type="ECO:0000259" key="2">
    <source>
        <dbReference type="Pfam" id="PF00793"/>
    </source>
</evidence>
<evidence type="ECO:0000313" key="9">
    <source>
        <dbReference type="Proteomes" id="UP000469870"/>
    </source>
</evidence>
<evidence type="ECO:0000313" key="6">
    <source>
        <dbReference type="EMBL" id="MRJ47186.1"/>
    </source>
</evidence>
<dbReference type="NCBIfam" id="NF009239">
    <property type="entry name" value="PRK12595.1"/>
    <property type="match status" value="1"/>
</dbReference>
<dbReference type="InterPro" id="IPR013785">
    <property type="entry name" value="Aldolase_TIM"/>
</dbReference>
<dbReference type="InterPro" id="IPR006268">
    <property type="entry name" value="DAHP_syn_2"/>
</dbReference>
<proteinExistence type="predicted"/>
<evidence type="ECO:0000313" key="7">
    <source>
        <dbReference type="Proteomes" id="UP000430975"/>
    </source>
</evidence>
<dbReference type="Proteomes" id="UP000440066">
    <property type="component" value="Unassembled WGS sequence"/>
</dbReference>
<evidence type="ECO:0000256" key="1">
    <source>
        <dbReference type="ARBA" id="ARBA00022679"/>
    </source>
</evidence>
<dbReference type="Gene3D" id="3.20.20.70">
    <property type="entry name" value="Aldolase class I"/>
    <property type="match status" value="1"/>
</dbReference>
<dbReference type="PANTHER" id="PTHR43018">
    <property type="entry name" value="PHOSPHO-2-DEHYDRO-3-DEOXYHEPTONATE ALDOLASE"/>
    <property type="match status" value="1"/>
</dbReference>
<dbReference type="InterPro" id="IPR052899">
    <property type="entry name" value="Class-I_DAHP_synthase"/>
</dbReference>
<organism evidence="5 7">
    <name type="scientific">Fundicoccus ignavus</name>
    <dbReference type="NCBI Taxonomy" id="2664442"/>
    <lineage>
        <taxon>Bacteria</taxon>
        <taxon>Bacillati</taxon>
        <taxon>Bacillota</taxon>
        <taxon>Bacilli</taxon>
        <taxon>Lactobacillales</taxon>
        <taxon>Aerococcaceae</taxon>
        <taxon>Fundicoccus</taxon>
    </lineage>
</organism>
<dbReference type="EMBL" id="WJQR01000009">
    <property type="protein sequence ID" value="MRI82215.1"/>
    <property type="molecule type" value="Genomic_DNA"/>
</dbReference>
<dbReference type="AlphaFoldDB" id="A0A6I2GLM1"/>
<dbReference type="NCBIfam" id="TIGR01361">
    <property type="entry name" value="DAHP_synth_Bsub"/>
    <property type="match status" value="1"/>
</dbReference>
<feature type="domain" description="DAHP synthetase I/KDSA" evidence="2">
    <location>
        <begin position="89"/>
        <end position="324"/>
    </location>
</feature>
<dbReference type="SUPFAM" id="SSF51569">
    <property type="entry name" value="Aldolase"/>
    <property type="match status" value="1"/>
</dbReference>
<dbReference type="EMBL" id="WJQT01000007">
    <property type="protein sequence ID" value="MRJ47186.1"/>
    <property type="molecule type" value="Genomic_DNA"/>
</dbReference>
<reference evidence="6 8" key="1">
    <citation type="submission" date="2019-11" db="EMBL/GenBank/DDBJ databases">
        <title>Characterisation of Fundicoccus ignavus gen. nov. sp. nov., a novel genus of the family Aerococcaceae from bulk tank milk.</title>
        <authorList>
            <person name="Siebert A."/>
            <person name="Huptas C."/>
            <person name="Wenning M."/>
            <person name="Scherer S."/>
            <person name="Doll E.V."/>
        </authorList>
    </citation>
    <scope>NUCLEOTIDE SEQUENCE [LARGE SCALE GENOMIC DNA]</scope>
    <source>
        <strain evidence="6 8">DSM 109652</strain>
    </source>
</reference>
<keyword evidence="1 5" id="KW-0808">Transferase</keyword>
<evidence type="ECO:0000259" key="3">
    <source>
        <dbReference type="Pfam" id="PF18152"/>
    </source>
</evidence>
<comment type="caution">
    <text evidence="5">The sequence shown here is derived from an EMBL/GenBank/DDBJ whole genome shotgun (WGS) entry which is preliminary data.</text>
</comment>
<reference evidence="7 9" key="2">
    <citation type="submission" date="2019-11" db="EMBL/GenBank/DDBJ databases">
        <title>Characterisation of Fundicoccus ignavus gen. nov. sp. nov., a novel genus of the family Aerococcaceae isolated from bulk tank milk.</title>
        <authorList>
            <person name="Siebert A."/>
            <person name="Huptas C."/>
            <person name="Wenning M."/>
            <person name="Scherer S."/>
            <person name="Doll E.V."/>
        </authorList>
    </citation>
    <scope>NUCLEOTIDE SEQUENCE [LARGE SCALE GENOMIC DNA]</scope>
    <source>
        <strain evidence="4 9">DSM 109653</strain>
        <strain evidence="5 7">WS4759</strain>
    </source>
</reference>
<protein>
    <submittedName>
        <fullName evidence="5">3-deoxy-7-phosphoheptulonate synthase</fullName>
        <ecNumber evidence="5">2.5.1.54</ecNumber>
    </submittedName>
</protein>
<dbReference type="RefSeq" id="WP_153832272.1">
    <property type="nucleotide sequence ID" value="NZ_WJQR01000009.1"/>
</dbReference>
<evidence type="ECO:0000313" key="8">
    <source>
        <dbReference type="Proteomes" id="UP000440066"/>
    </source>
</evidence>
<feature type="domain" description="DAHP synthase ferredoxin-like" evidence="3">
    <location>
        <begin position="1"/>
        <end position="67"/>
    </location>
</feature>
<evidence type="ECO:0000313" key="4">
    <source>
        <dbReference type="EMBL" id="MRI82215.1"/>
    </source>
</evidence>
<dbReference type="InterPro" id="IPR041071">
    <property type="entry name" value="DAHP_snth_FXD"/>
</dbReference>
<dbReference type="Pfam" id="PF00793">
    <property type="entry name" value="DAHP_synth_1"/>
    <property type="match status" value="1"/>
</dbReference>